<dbReference type="Pfam" id="PF00107">
    <property type="entry name" value="ADH_zinc_N"/>
    <property type="match status" value="1"/>
</dbReference>
<dbReference type="InterPro" id="IPR011032">
    <property type="entry name" value="GroES-like_sf"/>
</dbReference>
<dbReference type="GO" id="GO:0004315">
    <property type="term" value="F:3-oxoacyl-[acyl-carrier-protein] synthase activity"/>
    <property type="evidence" value="ECO:0007669"/>
    <property type="project" value="UniProtKB-EC"/>
</dbReference>
<dbReference type="STRING" id="857265.WG78_09145"/>
<sequence length="336" mass="35546">MYRWSMNAIGREHLQYNQTELPQPGPGQVRVKVGAVSLNFRDKLMIDNGMGLPLQFPFIPASDMAGAVDALGPGVSRFAVGARVISTFAPGWIDGKPGGTGRDPLYHSLGGREQGVLAEYVVLDENWLAAAPASLNDAEASTLPCAGLTAWFALVELGRLQQGESVLVQGTGGVALLGLQIAHALGAKVLVTSGDADKLQRALALGATHGIHRKQIDWATAALELTEDRGIDHILDTVGGGNLAQSLRAVAVAGRISLIGVLDGFEVSGPSGPFLLKQVTVQGITVGHRRALEDLVRFVDAHQIKPVIDQQYRFADLPKALAHLDRGAFGKIVLTP</sequence>
<dbReference type="Pfam" id="PF08240">
    <property type="entry name" value="ADH_N"/>
    <property type="match status" value="1"/>
</dbReference>
<dbReference type="Gene3D" id="3.40.50.720">
    <property type="entry name" value="NAD(P)-binding Rossmann-like Domain"/>
    <property type="match status" value="1"/>
</dbReference>
<reference evidence="2 3" key="1">
    <citation type="submission" date="2015-07" db="EMBL/GenBank/DDBJ databases">
        <title>Draft genome sequence of the Amantichitinum ursilacus IGB-41, a new chitin-degrading bacterium.</title>
        <authorList>
            <person name="Kirstahler P."/>
            <person name="Guenther M."/>
            <person name="Grumaz C."/>
            <person name="Rupp S."/>
            <person name="Zibek S."/>
            <person name="Sohn K."/>
        </authorList>
    </citation>
    <scope>NUCLEOTIDE SEQUENCE [LARGE SCALE GENOMIC DNA]</scope>
    <source>
        <strain evidence="2 3">IGB-41</strain>
    </source>
</reference>
<keyword evidence="3" id="KW-1185">Reference proteome</keyword>
<dbReference type="PANTHER" id="PTHR45033:SF2">
    <property type="entry name" value="ZINC-TYPE ALCOHOL DEHYDROGENASE-LIKE PROTEIN C1773.06C"/>
    <property type="match status" value="1"/>
</dbReference>
<name>A0A0N0GNX1_9NEIS</name>
<dbReference type="EC" id="2.3.1.41" evidence="2"/>
<dbReference type="EMBL" id="LAQT01000007">
    <property type="protein sequence ID" value="KPC53245.1"/>
    <property type="molecule type" value="Genomic_DNA"/>
</dbReference>
<dbReference type="PATRIC" id="fig|857265.3.peg.1883"/>
<organism evidence="2 3">
    <name type="scientific">Amantichitinum ursilacus</name>
    <dbReference type="NCBI Taxonomy" id="857265"/>
    <lineage>
        <taxon>Bacteria</taxon>
        <taxon>Pseudomonadati</taxon>
        <taxon>Pseudomonadota</taxon>
        <taxon>Betaproteobacteria</taxon>
        <taxon>Neisseriales</taxon>
        <taxon>Chitinibacteraceae</taxon>
        <taxon>Amantichitinum</taxon>
    </lineage>
</organism>
<dbReference type="SUPFAM" id="SSF50129">
    <property type="entry name" value="GroES-like"/>
    <property type="match status" value="1"/>
</dbReference>
<dbReference type="InterPro" id="IPR013154">
    <property type="entry name" value="ADH-like_N"/>
</dbReference>
<dbReference type="Gene3D" id="3.90.180.10">
    <property type="entry name" value="Medium-chain alcohol dehydrogenases, catalytic domain"/>
    <property type="match status" value="1"/>
</dbReference>
<accession>A0A0N0GNX1</accession>
<dbReference type="SUPFAM" id="SSF51735">
    <property type="entry name" value="NAD(P)-binding Rossmann-fold domains"/>
    <property type="match status" value="1"/>
</dbReference>
<dbReference type="AlphaFoldDB" id="A0A0N0GNX1"/>
<dbReference type="InterPro" id="IPR020843">
    <property type="entry name" value="ER"/>
</dbReference>
<dbReference type="InterPro" id="IPR013149">
    <property type="entry name" value="ADH-like_C"/>
</dbReference>
<dbReference type="RefSeq" id="WP_053937494.1">
    <property type="nucleotide sequence ID" value="NZ_LAQT01000007.1"/>
</dbReference>
<gene>
    <name evidence="2" type="primary">ppsC_2</name>
    <name evidence="2" type="ORF">WG78_09145</name>
</gene>
<keyword evidence="2" id="KW-0808">Transferase</keyword>
<dbReference type="Proteomes" id="UP000037939">
    <property type="component" value="Unassembled WGS sequence"/>
</dbReference>
<comment type="caution">
    <text evidence="2">The sequence shown here is derived from an EMBL/GenBank/DDBJ whole genome shotgun (WGS) entry which is preliminary data.</text>
</comment>
<dbReference type="CDD" id="cd08276">
    <property type="entry name" value="MDR7"/>
    <property type="match status" value="1"/>
</dbReference>
<dbReference type="InterPro" id="IPR052711">
    <property type="entry name" value="Zinc_ADH-like"/>
</dbReference>
<dbReference type="PANTHER" id="PTHR45033">
    <property type="match status" value="1"/>
</dbReference>
<dbReference type="GO" id="GO:0016491">
    <property type="term" value="F:oxidoreductase activity"/>
    <property type="evidence" value="ECO:0007669"/>
    <property type="project" value="InterPro"/>
</dbReference>
<dbReference type="SMART" id="SM00829">
    <property type="entry name" value="PKS_ER"/>
    <property type="match status" value="1"/>
</dbReference>
<feature type="domain" description="Enoyl reductase (ER)" evidence="1">
    <location>
        <begin position="10"/>
        <end position="334"/>
    </location>
</feature>
<protein>
    <submittedName>
        <fullName evidence="2">Phthiocerol synthesis polyketide synthase type I PpsC</fullName>
        <ecNumber evidence="2">2.3.1.41</ecNumber>
    </submittedName>
</protein>
<evidence type="ECO:0000313" key="3">
    <source>
        <dbReference type="Proteomes" id="UP000037939"/>
    </source>
</evidence>
<evidence type="ECO:0000313" key="2">
    <source>
        <dbReference type="EMBL" id="KPC53245.1"/>
    </source>
</evidence>
<proteinExistence type="predicted"/>
<evidence type="ECO:0000259" key="1">
    <source>
        <dbReference type="SMART" id="SM00829"/>
    </source>
</evidence>
<keyword evidence="2" id="KW-0012">Acyltransferase</keyword>
<dbReference type="InterPro" id="IPR036291">
    <property type="entry name" value="NAD(P)-bd_dom_sf"/>
</dbReference>